<dbReference type="OrthoDB" id="6287070at2759"/>
<feature type="region of interest" description="Disordered" evidence="8">
    <location>
        <begin position="281"/>
        <end position="390"/>
    </location>
</feature>
<evidence type="ECO:0000256" key="3">
    <source>
        <dbReference type="ARBA" id="ARBA00012759"/>
    </source>
</evidence>
<evidence type="ECO:0000256" key="8">
    <source>
        <dbReference type="SAM" id="MobiDB-lite"/>
    </source>
</evidence>
<dbReference type="EMBL" id="ML992502">
    <property type="protein sequence ID" value="KAF2226659.1"/>
    <property type="molecule type" value="Genomic_DNA"/>
</dbReference>
<name>A0A6A6GM62_9PEZI</name>
<gene>
    <name evidence="10" type="ORF">BDZ85DRAFT_52901</name>
</gene>
<dbReference type="Pfam" id="PF00443">
    <property type="entry name" value="UCH"/>
    <property type="match status" value="1"/>
</dbReference>
<keyword evidence="7" id="KW-0788">Thiol protease</keyword>
<keyword evidence="6 10" id="KW-0378">Hydrolase</keyword>
<feature type="region of interest" description="Disordered" evidence="8">
    <location>
        <begin position="512"/>
        <end position="532"/>
    </location>
</feature>
<reference evidence="11" key="1">
    <citation type="journal article" date="2020" name="Stud. Mycol.">
        <title>101 Dothideomycetes genomes: A test case for predicting lifestyles and emergence of pathogens.</title>
        <authorList>
            <person name="Haridas S."/>
            <person name="Albert R."/>
            <person name="Binder M."/>
            <person name="Bloem J."/>
            <person name="LaButti K."/>
            <person name="Salamov A."/>
            <person name="Andreopoulos B."/>
            <person name="Baker S."/>
            <person name="Barry K."/>
            <person name="Bills G."/>
            <person name="Bluhm B."/>
            <person name="Cannon C."/>
            <person name="Castanera R."/>
            <person name="Culley D."/>
            <person name="Daum C."/>
            <person name="Ezra D."/>
            <person name="Gonzalez J."/>
            <person name="Henrissat B."/>
            <person name="Kuo A."/>
            <person name="Liang C."/>
            <person name="Lipzen A."/>
            <person name="Lutzoni F."/>
            <person name="Magnuson J."/>
            <person name="Mondo S."/>
            <person name="Nolan M."/>
            <person name="Ohm R."/>
            <person name="Pangilinan J."/>
            <person name="Park H.-J."/>
            <person name="Ramirez L."/>
            <person name="Alfaro M."/>
            <person name="Sun H."/>
            <person name="Tritt A."/>
            <person name="Yoshinaga Y."/>
            <person name="Zwiers L.-H."/>
            <person name="Turgeon B."/>
            <person name="Goodwin S."/>
            <person name="Spatafora J."/>
            <person name="Crous P."/>
            <person name="Grigoriev I."/>
        </authorList>
    </citation>
    <scope>NUCLEOTIDE SEQUENCE [LARGE SCALE GENOMIC DNA]</scope>
    <source>
        <strain evidence="11">CECT 20119</strain>
    </source>
</reference>
<sequence length="824" mass="91609">MSGVHRLLTRKDKKSSKAAPVAVEYGELGSIFVQEIHPTKKKPDKEEEKKVKLIQSKLQQYGITKITIPNIEYALRQPSVAGSTDEAFRLCLLLEDTYEGLLKAYNPSTKLLGAVNREGVTCYLDALLFAMFARLDGFEAMLYNSLEDASRKKLAGLLRLWVNMLRTGRLITTDVTQHVQAALAECGWTAANQLEQQDTSEAFTFITEQLQLPLLTLKMDLYHTGKEDPNDDHKFVNERLLEVAILEEPLDGKPTVTLEDCLEHYFNNRVEVKRHLERQRRASVKQYDGLERQSTNDTLERQDTQDEKLPDLHIETIEVADYADSPATPSTPALETPRKGPIEQLRPSVGRSRADSIFSQRRVTVAAETEKPADDAGSVNSAHTRRTRQSTRTEVLMPAWQFFKLLPWYTDNVPTSDAQVAAHFATKRPILGICLKRYMVNNSGECSRLDTFVDIPLEIAVPDFVSDDSMEEGSPLVGNFKLVLQSVVCHRGKSLHSGHYISLVRGNASNAINGSASPSDRPSSSSSGPEEEDSWMLFDDLARERIRYVNIAKALKDECPYLLFYQVQPIDEDEPLMSGPPSYDEAISRTNSEPMDLMDGKIALPEYSDSEVVLVEKQPPAAPNGSSFDPDSREYLSTTEPPSRTSMDTEHRSRLSMSSERRRSMALEGDRASTVFTLSGPPTPSEEGRLGFLNLPSRRGSRQSNGRKSKSRPTSVGGEGTNRFSLNMSRLTTRMSKPDLPPVTGTPTVQVGDQIEAQGEKPGSVEGVEGSEVALDGLAASTELPTAVPVTGRKKGKEKVEEGDKEKKKKKKKSEVPDRDCKVM</sequence>
<feature type="compositionally biased region" description="Polar residues" evidence="8">
    <location>
        <begin position="624"/>
        <end position="646"/>
    </location>
</feature>
<dbReference type="AlphaFoldDB" id="A0A6A6GM62"/>
<evidence type="ECO:0000256" key="6">
    <source>
        <dbReference type="ARBA" id="ARBA00022801"/>
    </source>
</evidence>
<dbReference type="EC" id="3.4.19.12" evidence="3"/>
<evidence type="ECO:0000256" key="1">
    <source>
        <dbReference type="ARBA" id="ARBA00000707"/>
    </source>
</evidence>
<feature type="region of interest" description="Disordered" evidence="8">
    <location>
        <begin position="619"/>
        <end position="824"/>
    </location>
</feature>
<keyword evidence="11" id="KW-1185">Reference proteome</keyword>
<dbReference type="GO" id="GO:0005634">
    <property type="term" value="C:nucleus"/>
    <property type="evidence" value="ECO:0007669"/>
    <property type="project" value="UniProtKB-SubCell"/>
</dbReference>
<dbReference type="InterPro" id="IPR001394">
    <property type="entry name" value="Peptidase_C19_UCH"/>
</dbReference>
<keyword evidence="5" id="KW-0833">Ubl conjugation pathway</keyword>
<dbReference type="GO" id="GO:0006508">
    <property type="term" value="P:proteolysis"/>
    <property type="evidence" value="ECO:0007669"/>
    <property type="project" value="UniProtKB-KW"/>
</dbReference>
<dbReference type="PROSITE" id="PS50235">
    <property type="entry name" value="USP_3"/>
    <property type="match status" value="1"/>
</dbReference>
<dbReference type="InterPro" id="IPR050164">
    <property type="entry name" value="Peptidase_C19"/>
</dbReference>
<dbReference type="Proteomes" id="UP000799538">
    <property type="component" value="Unassembled WGS sequence"/>
</dbReference>
<evidence type="ECO:0000256" key="7">
    <source>
        <dbReference type="ARBA" id="ARBA00022807"/>
    </source>
</evidence>
<comment type="catalytic activity">
    <reaction evidence="1">
        <text>Thiol-dependent hydrolysis of ester, thioester, amide, peptide and isopeptide bonds formed by the C-terminal Gly of ubiquitin (a 76-residue protein attached to proteins as an intracellular targeting signal).</text>
        <dbReference type="EC" id="3.4.19.12"/>
    </reaction>
</comment>
<feature type="compositionally biased region" description="Basic and acidic residues" evidence="8">
    <location>
        <begin position="814"/>
        <end position="824"/>
    </location>
</feature>
<dbReference type="SUPFAM" id="SSF54001">
    <property type="entry name" value="Cysteine proteinases"/>
    <property type="match status" value="1"/>
</dbReference>
<keyword evidence="4" id="KW-0645">Protease</keyword>
<evidence type="ECO:0000313" key="11">
    <source>
        <dbReference type="Proteomes" id="UP000799538"/>
    </source>
</evidence>
<dbReference type="GO" id="GO:0005829">
    <property type="term" value="C:cytosol"/>
    <property type="evidence" value="ECO:0007669"/>
    <property type="project" value="TreeGrafter"/>
</dbReference>
<dbReference type="GO" id="GO:0004843">
    <property type="term" value="F:cysteine-type deubiquitinase activity"/>
    <property type="evidence" value="ECO:0007669"/>
    <property type="project" value="UniProtKB-EC"/>
</dbReference>
<evidence type="ECO:0000256" key="4">
    <source>
        <dbReference type="ARBA" id="ARBA00022670"/>
    </source>
</evidence>
<evidence type="ECO:0000259" key="9">
    <source>
        <dbReference type="PROSITE" id="PS50235"/>
    </source>
</evidence>
<evidence type="ECO:0000256" key="2">
    <source>
        <dbReference type="ARBA" id="ARBA00009085"/>
    </source>
</evidence>
<dbReference type="Gene3D" id="3.90.70.10">
    <property type="entry name" value="Cysteine proteinases"/>
    <property type="match status" value="2"/>
</dbReference>
<comment type="similarity">
    <text evidence="2">Belongs to the peptidase C19 family.</text>
</comment>
<feature type="compositionally biased region" description="Polar residues" evidence="8">
    <location>
        <begin position="722"/>
        <end position="735"/>
    </location>
</feature>
<feature type="compositionally biased region" description="Basic and acidic residues" evidence="8">
    <location>
        <begin position="298"/>
        <end position="316"/>
    </location>
</feature>
<organism evidence="10 11">
    <name type="scientific">Elsinoe ampelina</name>
    <dbReference type="NCBI Taxonomy" id="302913"/>
    <lineage>
        <taxon>Eukaryota</taxon>
        <taxon>Fungi</taxon>
        <taxon>Dikarya</taxon>
        <taxon>Ascomycota</taxon>
        <taxon>Pezizomycotina</taxon>
        <taxon>Dothideomycetes</taxon>
        <taxon>Dothideomycetidae</taxon>
        <taxon>Myriangiales</taxon>
        <taxon>Elsinoaceae</taxon>
        <taxon>Elsinoe</taxon>
    </lineage>
</organism>
<feature type="compositionally biased region" description="Basic and acidic residues" evidence="8">
    <location>
        <begin position="647"/>
        <end position="671"/>
    </location>
</feature>
<dbReference type="InterPro" id="IPR038765">
    <property type="entry name" value="Papain-like_cys_pep_sf"/>
</dbReference>
<feature type="compositionally biased region" description="Basic residues" evidence="8">
    <location>
        <begin position="699"/>
        <end position="711"/>
    </location>
</feature>
<dbReference type="PANTHER" id="PTHR24006">
    <property type="entry name" value="UBIQUITIN CARBOXYL-TERMINAL HYDROLASE"/>
    <property type="match status" value="1"/>
</dbReference>
<dbReference type="PANTHER" id="PTHR24006:SF722">
    <property type="entry name" value="UBIQUITIN CARBOXYL-TERMINAL HYDROLASE 48"/>
    <property type="match status" value="1"/>
</dbReference>
<proteinExistence type="inferred from homology"/>
<evidence type="ECO:0000256" key="5">
    <source>
        <dbReference type="ARBA" id="ARBA00022786"/>
    </source>
</evidence>
<accession>A0A6A6GM62</accession>
<dbReference type="GO" id="GO:0016579">
    <property type="term" value="P:protein deubiquitination"/>
    <property type="evidence" value="ECO:0007669"/>
    <property type="project" value="InterPro"/>
</dbReference>
<protein>
    <recommendedName>
        <fullName evidence="3">ubiquitinyl hydrolase 1</fullName>
        <ecNumber evidence="3">3.4.19.12</ecNumber>
    </recommendedName>
</protein>
<dbReference type="InterPro" id="IPR028889">
    <property type="entry name" value="USP"/>
</dbReference>
<evidence type="ECO:0000313" key="10">
    <source>
        <dbReference type="EMBL" id="KAF2226659.1"/>
    </source>
</evidence>
<feature type="compositionally biased region" description="Low complexity" evidence="8">
    <location>
        <begin position="514"/>
        <end position="528"/>
    </location>
</feature>
<feature type="domain" description="USP" evidence="9">
    <location>
        <begin position="112"/>
        <end position="568"/>
    </location>
</feature>